<comment type="similarity">
    <text evidence="1">Belongs to the universal stress protein A family.</text>
</comment>
<reference evidence="4" key="1">
    <citation type="submission" date="2017-02" db="EMBL/GenBank/DDBJ databases">
        <title>Comparative genomics and description of representatives of a novel lineage of planctomycetes thriving in anoxic sediments.</title>
        <authorList>
            <person name="Spring S."/>
            <person name="Bunk B."/>
            <person name="Sproer C."/>
        </authorList>
    </citation>
    <scope>NUCLEOTIDE SEQUENCE [LARGE SCALE GENOMIC DNA]</scope>
    <source>
        <strain evidence="4">SM-Chi-D1</strain>
    </source>
</reference>
<protein>
    <submittedName>
        <fullName evidence="3">Universal stress protein G</fullName>
    </submittedName>
</protein>
<sequence length="156" mass="17883">MAYEPQIKYSKILFCTDFSENSDFAFDYALYAARSCADSELFVLHVVPESQSQFWKTYIYEIENVDDKARADIDARIKESYLVKVPEGMKIDIEFRIGKENEEILDFAKEIGADLIVIGRHNSSVFESAFFGNITEKIVRKAHCPILVVPSPFAHK</sequence>
<proteinExistence type="inferred from homology"/>
<dbReference type="Gene3D" id="3.40.50.620">
    <property type="entry name" value="HUPs"/>
    <property type="match status" value="1"/>
</dbReference>
<dbReference type="SUPFAM" id="SSF52402">
    <property type="entry name" value="Adenine nucleotide alpha hydrolases-like"/>
    <property type="match status" value="1"/>
</dbReference>
<dbReference type="Proteomes" id="UP000188181">
    <property type="component" value="Chromosome"/>
</dbReference>
<dbReference type="InterPro" id="IPR014729">
    <property type="entry name" value="Rossmann-like_a/b/a_fold"/>
</dbReference>
<evidence type="ECO:0000256" key="1">
    <source>
        <dbReference type="ARBA" id="ARBA00008791"/>
    </source>
</evidence>
<accession>A0A1Q2MDN0</accession>
<dbReference type="InterPro" id="IPR006015">
    <property type="entry name" value="Universal_stress_UspA"/>
</dbReference>
<dbReference type="PANTHER" id="PTHR46268">
    <property type="entry name" value="STRESS RESPONSE PROTEIN NHAX"/>
    <property type="match status" value="1"/>
</dbReference>
<dbReference type="AlphaFoldDB" id="A0A1Q2MDN0"/>
<dbReference type="PRINTS" id="PR01438">
    <property type="entry name" value="UNVRSLSTRESS"/>
</dbReference>
<dbReference type="PANTHER" id="PTHR46268:SF6">
    <property type="entry name" value="UNIVERSAL STRESS PROTEIN UP12"/>
    <property type="match status" value="1"/>
</dbReference>
<dbReference type="STRING" id="1851148.SMSP2_01175"/>
<dbReference type="OrthoDB" id="9788959at2"/>
<dbReference type="RefSeq" id="WP_146683050.1">
    <property type="nucleotide sequence ID" value="NZ_CP019646.1"/>
</dbReference>
<dbReference type="EMBL" id="CP019646">
    <property type="protein sequence ID" value="AQQ70813.1"/>
    <property type="molecule type" value="Genomic_DNA"/>
</dbReference>
<keyword evidence="4" id="KW-1185">Reference proteome</keyword>
<dbReference type="InterPro" id="IPR006016">
    <property type="entry name" value="UspA"/>
</dbReference>
<gene>
    <name evidence="3" type="primary">uspG</name>
    <name evidence="3" type="ORF">SMSP2_01175</name>
</gene>
<evidence type="ECO:0000259" key="2">
    <source>
        <dbReference type="Pfam" id="PF00582"/>
    </source>
</evidence>
<feature type="domain" description="UspA" evidence="2">
    <location>
        <begin position="9"/>
        <end position="150"/>
    </location>
</feature>
<evidence type="ECO:0000313" key="3">
    <source>
        <dbReference type="EMBL" id="AQQ70813.1"/>
    </source>
</evidence>
<evidence type="ECO:0000313" key="4">
    <source>
        <dbReference type="Proteomes" id="UP000188181"/>
    </source>
</evidence>
<name>A0A1Q2MDN0_9BACT</name>
<dbReference type="KEGG" id="pbas:SMSP2_01175"/>
<dbReference type="CDD" id="cd00293">
    <property type="entry name" value="USP-like"/>
    <property type="match status" value="1"/>
</dbReference>
<organism evidence="3 4">
    <name type="scientific">Limihaloglobus sulfuriphilus</name>
    <dbReference type="NCBI Taxonomy" id="1851148"/>
    <lineage>
        <taxon>Bacteria</taxon>
        <taxon>Pseudomonadati</taxon>
        <taxon>Planctomycetota</taxon>
        <taxon>Phycisphaerae</taxon>
        <taxon>Sedimentisphaerales</taxon>
        <taxon>Sedimentisphaeraceae</taxon>
        <taxon>Limihaloglobus</taxon>
    </lineage>
</organism>
<dbReference type="Pfam" id="PF00582">
    <property type="entry name" value="Usp"/>
    <property type="match status" value="1"/>
</dbReference>